<accession>A0A0F9TNP5</accession>
<comment type="caution">
    <text evidence="2">The sequence shown here is derived from an EMBL/GenBank/DDBJ whole genome shotgun (WGS) entry which is preliminary data.</text>
</comment>
<evidence type="ECO:0000313" key="2">
    <source>
        <dbReference type="EMBL" id="KKN76537.1"/>
    </source>
</evidence>
<dbReference type="AlphaFoldDB" id="A0A0F9TNP5"/>
<dbReference type="EMBL" id="LAZR01000294">
    <property type="protein sequence ID" value="KKN76537.1"/>
    <property type="molecule type" value="Genomic_DNA"/>
</dbReference>
<reference evidence="2" key="1">
    <citation type="journal article" date="2015" name="Nature">
        <title>Complex archaea that bridge the gap between prokaryotes and eukaryotes.</title>
        <authorList>
            <person name="Spang A."/>
            <person name="Saw J.H."/>
            <person name="Jorgensen S.L."/>
            <person name="Zaremba-Niedzwiedzka K."/>
            <person name="Martijn J."/>
            <person name="Lind A.E."/>
            <person name="van Eijk R."/>
            <person name="Schleper C."/>
            <person name="Guy L."/>
            <person name="Ettema T.J."/>
        </authorList>
    </citation>
    <scope>NUCLEOTIDE SEQUENCE</scope>
</reference>
<proteinExistence type="predicted"/>
<feature type="region of interest" description="Disordered" evidence="1">
    <location>
        <begin position="1"/>
        <end position="30"/>
    </location>
</feature>
<evidence type="ECO:0000256" key="1">
    <source>
        <dbReference type="SAM" id="MobiDB-lite"/>
    </source>
</evidence>
<name>A0A0F9TNP5_9ZZZZ</name>
<protein>
    <submittedName>
        <fullName evidence="2">Uncharacterized protein</fullName>
    </submittedName>
</protein>
<gene>
    <name evidence="2" type="ORF">LCGC14_0369080</name>
</gene>
<organism evidence="2">
    <name type="scientific">marine sediment metagenome</name>
    <dbReference type="NCBI Taxonomy" id="412755"/>
    <lineage>
        <taxon>unclassified sequences</taxon>
        <taxon>metagenomes</taxon>
        <taxon>ecological metagenomes</taxon>
    </lineage>
</organism>
<sequence>MKAPSKSPAKKPTTKKTNSPKNDSSLSFSQAMELTNTSVEAFKSYTDYKKEAEVTKRTQIDGQKEILLGEQNLEKARIENSARLVELDIESEKSLNNHEQAMKSLLLAEREVDRKGSLQDRIMRQLENEKITAEQAALLLYGEQE</sequence>